<feature type="compositionally biased region" description="Polar residues" evidence="2">
    <location>
        <begin position="552"/>
        <end position="564"/>
    </location>
</feature>
<feature type="compositionally biased region" description="Polar residues" evidence="2">
    <location>
        <begin position="1445"/>
        <end position="1454"/>
    </location>
</feature>
<evidence type="ECO:0000256" key="1">
    <source>
        <dbReference type="SAM" id="Coils"/>
    </source>
</evidence>
<feature type="coiled-coil region" evidence="1">
    <location>
        <begin position="395"/>
        <end position="422"/>
    </location>
</feature>
<feature type="compositionally biased region" description="Polar residues" evidence="2">
    <location>
        <begin position="97"/>
        <end position="115"/>
    </location>
</feature>
<protein>
    <recommendedName>
        <fullName evidence="3">PH domain-containing protein</fullName>
    </recommendedName>
</protein>
<dbReference type="SUPFAM" id="SSF50729">
    <property type="entry name" value="PH domain-like"/>
    <property type="match status" value="1"/>
</dbReference>
<dbReference type="InterPro" id="IPR001849">
    <property type="entry name" value="PH_domain"/>
</dbReference>
<dbReference type="PROSITE" id="PS50003">
    <property type="entry name" value="PH_DOMAIN"/>
    <property type="match status" value="1"/>
</dbReference>
<feature type="compositionally biased region" description="Low complexity" evidence="2">
    <location>
        <begin position="1455"/>
        <end position="1473"/>
    </location>
</feature>
<feature type="compositionally biased region" description="Acidic residues" evidence="2">
    <location>
        <begin position="440"/>
        <end position="451"/>
    </location>
</feature>
<dbReference type="PANTHER" id="PTHR28190">
    <property type="entry name" value="NUCLEAR MIGRATION PROTEIN NUM1"/>
    <property type="match status" value="1"/>
</dbReference>
<dbReference type="PANTHER" id="PTHR28190:SF1">
    <property type="entry name" value="NUCLEAR MIGRATION PROTEIN NUM1"/>
    <property type="match status" value="1"/>
</dbReference>
<reference evidence="4 5" key="1">
    <citation type="submission" date="2018-11" db="EMBL/GenBank/DDBJ databases">
        <title>Genome assembly of Steccherinum ochraceum LE-BIN_3174, the white-rot fungus of the Steccherinaceae family (The Residual Polyporoid clade, Polyporales, Basidiomycota).</title>
        <authorList>
            <person name="Fedorova T.V."/>
            <person name="Glazunova O.A."/>
            <person name="Landesman E.O."/>
            <person name="Moiseenko K.V."/>
            <person name="Psurtseva N.V."/>
            <person name="Savinova O.S."/>
            <person name="Shakhova N.V."/>
            <person name="Tyazhelova T.V."/>
            <person name="Vasina D.V."/>
        </authorList>
    </citation>
    <scope>NUCLEOTIDE SEQUENCE [LARGE SCALE GENOMIC DNA]</scope>
    <source>
        <strain evidence="4 5">LE-BIN_3174</strain>
    </source>
</reference>
<proteinExistence type="predicted"/>
<dbReference type="EMBL" id="RWJN01000192">
    <property type="protein sequence ID" value="TCD65224.1"/>
    <property type="molecule type" value="Genomic_DNA"/>
</dbReference>
<feature type="compositionally biased region" description="Low complexity" evidence="2">
    <location>
        <begin position="130"/>
        <end position="141"/>
    </location>
</feature>
<feature type="compositionally biased region" description="Low complexity" evidence="2">
    <location>
        <begin position="578"/>
        <end position="604"/>
    </location>
</feature>
<dbReference type="InterPro" id="IPR024774">
    <property type="entry name" value="PH_dom-Mcp5-type"/>
</dbReference>
<dbReference type="InterPro" id="IPR011993">
    <property type="entry name" value="PH-like_dom_sf"/>
</dbReference>
<dbReference type="Gene3D" id="2.30.29.30">
    <property type="entry name" value="Pleckstrin-homology domain (PH domain)/Phosphotyrosine-binding domain (PTB)"/>
    <property type="match status" value="1"/>
</dbReference>
<organism evidence="4 5">
    <name type="scientific">Steccherinum ochraceum</name>
    <dbReference type="NCBI Taxonomy" id="92696"/>
    <lineage>
        <taxon>Eukaryota</taxon>
        <taxon>Fungi</taxon>
        <taxon>Dikarya</taxon>
        <taxon>Basidiomycota</taxon>
        <taxon>Agaricomycotina</taxon>
        <taxon>Agaricomycetes</taxon>
        <taxon>Polyporales</taxon>
        <taxon>Steccherinaceae</taxon>
        <taxon>Steccherinum</taxon>
    </lineage>
</organism>
<dbReference type="GO" id="GO:0032065">
    <property type="term" value="P:maintenance of protein location in cell cortex"/>
    <property type="evidence" value="ECO:0007669"/>
    <property type="project" value="InterPro"/>
</dbReference>
<accession>A0A4R0RRY7</accession>
<dbReference type="SMART" id="SM00233">
    <property type="entry name" value="PH"/>
    <property type="match status" value="1"/>
</dbReference>
<dbReference type="CDD" id="cd13365">
    <property type="entry name" value="PH_PLC_plant-like"/>
    <property type="match status" value="1"/>
</dbReference>
<sequence length="1550" mass="168621">MASSPTSSISPNGDMRFYLQTLLDGKEKQLQQAGTLGQQLLAQRMELEERIRQLQELDLDAEDDVAADAGIRHKYRELAETIKHWDVENEHLSHTFITKPSTNGTHSSPPSQSLELSRGDLERSVERSKAAASGTTAAQSSRRAKNAAHRADDVEFAFEIGSGLLTEVRRLQSLLGERDKAIQDMKEEKDDLEKTVESLRTALRSQEQSADKYKEENWNLEVTLQELRTQLTEYQATNQRLEGEQKRLTRLLGATRETVDQHKNESEKHQTAYEELKAKHETDIAQARKHAASLQRDKSDLQQTLDTMKLEVAKANKRLPRFGSPLTPNGASASEMLTPHEADEDDVFSIAASTNRKRVDSNALFPADGPDFADSSPEPSPSKPFLAPNHPTNEIEALQQRLAHAQRQITTLKGTLQREKELRMEYRRKLDSSPGYGGAEDAEEEYEDEDTAEAKPKVRVTPYRAGRGRGRGRGGRVGSSSLIHQLGHAADSPSSDWADDEDPRDTSPPPPVPPMPLAFEDESPNGLDNDLQDLQEEEEEGPEVEQSPSPQLASNRASVASVTSVEGMDPAFANILRRSGSASSIARSPLRRSLLGRPSRGRGAVARRARGGAAYQQNRPPSFAGEPEALSAEFGFGSTMEDTLELPEVETAEFDCQTEVEEPVAPAVVLEPTPVLPAPAPPVLAEIGIQVEPEPVPVIKTSEVSLQTEELIVPVHADFAVQHEYIAPSPVLVSTSIETDPLPEPEPTPVPVAVELPVAVATALPPPPSVAHVEIQTTPSLSVDANIQTVPEITITPSRSVQAEVQTDAPSTPLTPASRRHTFAAEVAGDNSFTPRPAPLSMAYDDYYDDDGTQTETGSVIDTETGMETETDDYEDARQSIQLATPTESLEDDFHSIMTVSDNDFSDSDEESIKASHISTKPSLSATPSTVSLPLASTSAIPAGPPKTYEEAGVSAEAVEEPKIVEVVKVKEIIRTVRVPVEAPKPEVREMSIQTETWTLTSPPSVPPALLPAPFISSSPSTPASPSSSLPFRVGPPSQQFQFISPPPSAGPTTTSLPIVAAPSPSHRESTASFLPRPRTSQSDRRQSIESMLSNAMDDVVTRSRTPSGGATVVDKSRPPMMVLPPPPRQPPPPNSMPPPNFIPERRLPLQSSASHEAAPPRPSSPPPPELIQRATTPTFGSVLSVPGGRPFGLRTHGSSMPPSQQGLRQPPSTSSFRSAANAANRAQSSPSFNHREMSTTSFNSMGNSLGSQRSSMSSENHYEEPESQVLPNVPTTPDRAEMVPTRGGPGSTDPTVIHAITQTMIGEFLYKYTRRAIGKGHGERRHKRFFWVHPYTRTLYWSSADPGSTGVSESSAKSAYIEDVRAVMDPNPMPPGIHQYSVVVSTPQREMKFTAPTKERHEIWLNALQYLLSRPNPTVTSPANGVLPQSPVSAEGRLPEMETGTPQQQNVIASPQSQRSTRTTRTGLSTDSWNITPRGQRSQSQISLGHQASMGKRSGTPAAEYLRWAGAVPDGPQSPTKSFEHIPGRDDEELDFELHDEVLSDDGPH</sequence>
<dbReference type="GO" id="GO:0015631">
    <property type="term" value="F:tubulin binding"/>
    <property type="evidence" value="ECO:0007669"/>
    <property type="project" value="TreeGrafter"/>
</dbReference>
<feature type="compositionally biased region" description="Acidic residues" evidence="2">
    <location>
        <begin position="530"/>
        <end position="543"/>
    </location>
</feature>
<feature type="region of interest" description="Disordered" evidence="2">
    <location>
        <begin position="361"/>
        <end position="390"/>
    </location>
</feature>
<gene>
    <name evidence="4" type="ORF">EIP91_002971</name>
</gene>
<feature type="compositionally biased region" description="Polar residues" evidence="2">
    <location>
        <begin position="1474"/>
        <end position="1491"/>
    </location>
</feature>
<dbReference type="GO" id="GO:0005543">
    <property type="term" value="F:phospholipid binding"/>
    <property type="evidence" value="ECO:0007669"/>
    <property type="project" value="InterPro"/>
</dbReference>
<feature type="region of interest" description="Disordered" evidence="2">
    <location>
        <begin position="1420"/>
        <end position="1532"/>
    </location>
</feature>
<feature type="compositionally biased region" description="Pro residues" evidence="2">
    <location>
        <begin position="1160"/>
        <end position="1170"/>
    </location>
</feature>
<feature type="compositionally biased region" description="Basic and acidic residues" evidence="2">
    <location>
        <begin position="117"/>
        <end position="129"/>
    </location>
</feature>
<evidence type="ECO:0000313" key="4">
    <source>
        <dbReference type="EMBL" id="TCD65224.1"/>
    </source>
</evidence>
<feature type="coiled-coil region" evidence="1">
    <location>
        <begin position="37"/>
        <end position="64"/>
    </location>
</feature>
<dbReference type="Proteomes" id="UP000292702">
    <property type="component" value="Unassembled WGS sequence"/>
</dbReference>
<evidence type="ECO:0000259" key="3">
    <source>
        <dbReference type="PROSITE" id="PS50003"/>
    </source>
</evidence>
<feature type="compositionally biased region" description="Pro residues" evidence="2">
    <location>
        <begin position="1122"/>
        <end position="1142"/>
    </location>
</feature>
<name>A0A4R0RRY7_9APHY</name>
<feature type="domain" description="PH" evidence="3">
    <location>
        <begin position="1303"/>
        <end position="1414"/>
    </location>
</feature>
<comment type="caution">
    <text evidence="4">The sequence shown here is derived from an EMBL/GenBank/DDBJ whole genome shotgun (WGS) entry which is preliminary data.</text>
</comment>
<feature type="region of interest" description="Disordered" evidence="2">
    <location>
        <begin position="1011"/>
        <end position="1296"/>
    </location>
</feature>
<keyword evidence="1" id="KW-0175">Coiled coil</keyword>
<feature type="compositionally biased region" description="Low complexity" evidence="2">
    <location>
        <begin position="1213"/>
        <end position="1232"/>
    </location>
</feature>
<keyword evidence="5" id="KW-1185">Reference proteome</keyword>
<feature type="compositionally biased region" description="Polar residues" evidence="2">
    <location>
        <begin position="1197"/>
        <end position="1212"/>
    </location>
</feature>
<dbReference type="GO" id="GO:0005938">
    <property type="term" value="C:cell cortex"/>
    <property type="evidence" value="ECO:0007669"/>
    <property type="project" value="InterPro"/>
</dbReference>
<dbReference type="OrthoDB" id="2149224at2759"/>
<feature type="coiled-coil region" evidence="1">
    <location>
        <begin position="171"/>
        <end position="318"/>
    </location>
</feature>
<dbReference type="InterPro" id="IPR053005">
    <property type="entry name" value="Nuclear_Pos-Cytoskel_Interact"/>
</dbReference>
<feature type="region of interest" description="Disordered" evidence="2">
    <location>
        <begin position="578"/>
        <end position="627"/>
    </location>
</feature>
<feature type="compositionally biased region" description="Pro residues" evidence="2">
    <location>
        <begin position="506"/>
        <end position="516"/>
    </location>
</feature>
<dbReference type="Pfam" id="PF12814">
    <property type="entry name" value="Mcp5_PH"/>
    <property type="match status" value="1"/>
</dbReference>
<evidence type="ECO:0000313" key="5">
    <source>
        <dbReference type="Proteomes" id="UP000292702"/>
    </source>
</evidence>
<dbReference type="GO" id="GO:0005739">
    <property type="term" value="C:mitochondrion"/>
    <property type="evidence" value="ECO:0007669"/>
    <property type="project" value="TreeGrafter"/>
</dbReference>
<dbReference type="GO" id="GO:0000226">
    <property type="term" value="P:microtubule cytoskeleton organization"/>
    <property type="evidence" value="ECO:0007669"/>
    <property type="project" value="TreeGrafter"/>
</dbReference>
<feature type="region of interest" description="Disordered" evidence="2">
    <location>
        <begin position="97"/>
        <end position="148"/>
    </location>
</feature>
<dbReference type="Gene3D" id="1.10.287.1490">
    <property type="match status" value="1"/>
</dbReference>
<evidence type="ECO:0000256" key="2">
    <source>
        <dbReference type="SAM" id="MobiDB-lite"/>
    </source>
</evidence>
<dbReference type="STRING" id="92696.A0A4R0RRY7"/>
<feature type="compositionally biased region" description="Polar residues" evidence="2">
    <location>
        <begin position="1239"/>
        <end position="1260"/>
    </location>
</feature>
<feature type="compositionally biased region" description="Low complexity" evidence="2">
    <location>
        <begin position="1012"/>
        <end position="1044"/>
    </location>
</feature>
<feature type="region of interest" description="Disordered" evidence="2">
    <location>
        <begin position="425"/>
        <end position="565"/>
    </location>
</feature>